<keyword evidence="3" id="KW-1185">Reference proteome</keyword>
<evidence type="ECO:0000313" key="3">
    <source>
        <dbReference type="Proteomes" id="UP001174839"/>
    </source>
</evidence>
<evidence type="ECO:0000313" key="2">
    <source>
        <dbReference type="EMBL" id="MDM9632441.1"/>
    </source>
</evidence>
<dbReference type="RefSeq" id="WP_289725805.1">
    <property type="nucleotide sequence ID" value="NZ_JAUDUY010000009.1"/>
</dbReference>
<sequence length="186" mass="21081">MKERENIEALFKSLEGSFDLETPSAGHRERFLSRLEAQKDASSGGGGNSWWKTWSIAATIALLLASSVFIFRPEPNMDSQIAKISPEASETTRHFAGLVSLQVQELEQMSTPETKPLIEDTLNQLNQLETDYQKLEQDLIEGGDSKLILSAMITNFQTRIDLLREVMERVEEIKQFKNETYENAII</sequence>
<proteinExistence type="predicted"/>
<feature type="coiled-coil region" evidence="1">
    <location>
        <begin position="118"/>
        <end position="173"/>
    </location>
</feature>
<comment type="caution">
    <text evidence="2">The sequence shown here is derived from an EMBL/GenBank/DDBJ whole genome shotgun (WGS) entry which is preliminary data.</text>
</comment>
<organism evidence="2 3">
    <name type="scientific">Robiginitalea aurantiaca</name>
    <dbReference type="NCBI Taxonomy" id="3056915"/>
    <lineage>
        <taxon>Bacteria</taxon>
        <taxon>Pseudomonadati</taxon>
        <taxon>Bacteroidota</taxon>
        <taxon>Flavobacteriia</taxon>
        <taxon>Flavobacteriales</taxon>
        <taxon>Flavobacteriaceae</taxon>
        <taxon>Robiginitalea</taxon>
    </lineage>
</organism>
<dbReference type="Proteomes" id="UP001174839">
    <property type="component" value="Unassembled WGS sequence"/>
</dbReference>
<gene>
    <name evidence="2" type="ORF">QU605_13250</name>
</gene>
<evidence type="ECO:0008006" key="4">
    <source>
        <dbReference type="Google" id="ProtNLM"/>
    </source>
</evidence>
<dbReference type="EMBL" id="JAUDUY010000009">
    <property type="protein sequence ID" value="MDM9632441.1"/>
    <property type="molecule type" value="Genomic_DNA"/>
</dbReference>
<accession>A0ABT7WHQ3</accession>
<keyword evidence="1" id="KW-0175">Coiled coil</keyword>
<reference evidence="2" key="1">
    <citation type="submission" date="2023-06" db="EMBL/GenBank/DDBJ databases">
        <title>Robiginitalea aurantiacus sp. nov. and Algoriphagus sediminis sp. nov., isolated from coastal sediment.</title>
        <authorList>
            <person name="Zhou Z.Y."/>
            <person name="An J."/>
            <person name="Jia Y.W."/>
            <person name="Du Z.J."/>
        </authorList>
    </citation>
    <scope>NUCLEOTIDE SEQUENCE</scope>
    <source>
        <strain evidence="2">M39</strain>
    </source>
</reference>
<protein>
    <recommendedName>
        <fullName evidence="4">DUF4179 domain-containing protein</fullName>
    </recommendedName>
</protein>
<evidence type="ECO:0000256" key="1">
    <source>
        <dbReference type="SAM" id="Coils"/>
    </source>
</evidence>
<name>A0ABT7WHQ3_9FLAO</name>